<comment type="caution">
    <text evidence="2">The sequence shown here is derived from an EMBL/GenBank/DDBJ whole genome shotgun (WGS) entry which is preliminary data.</text>
</comment>
<evidence type="ECO:0000256" key="1">
    <source>
        <dbReference type="SAM" id="MobiDB-lite"/>
    </source>
</evidence>
<feature type="region of interest" description="Disordered" evidence="1">
    <location>
        <begin position="486"/>
        <end position="559"/>
    </location>
</feature>
<feature type="compositionally biased region" description="Polar residues" evidence="1">
    <location>
        <begin position="139"/>
        <end position="151"/>
    </location>
</feature>
<feature type="region of interest" description="Disordered" evidence="1">
    <location>
        <begin position="378"/>
        <end position="441"/>
    </location>
</feature>
<feature type="compositionally biased region" description="Low complexity" evidence="1">
    <location>
        <begin position="582"/>
        <end position="602"/>
    </location>
</feature>
<feature type="region of interest" description="Disordered" evidence="1">
    <location>
        <begin position="334"/>
        <end position="362"/>
    </location>
</feature>
<feature type="region of interest" description="Disordered" evidence="1">
    <location>
        <begin position="669"/>
        <end position="723"/>
    </location>
</feature>
<feature type="region of interest" description="Disordered" evidence="1">
    <location>
        <begin position="96"/>
        <end position="123"/>
    </location>
</feature>
<feature type="compositionally biased region" description="Low complexity" evidence="1">
    <location>
        <begin position="404"/>
        <end position="416"/>
    </location>
</feature>
<proteinExistence type="predicted"/>
<feature type="region of interest" description="Disordered" evidence="1">
    <location>
        <begin position="256"/>
        <end position="303"/>
    </location>
</feature>
<name>A0AAW0CCY2_9AGAR</name>
<reference evidence="2 3" key="1">
    <citation type="journal article" date="2024" name="J Genomics">
        <title>Draft genome sequencing and assembly of Favolaschia claudopus CIRM-BRFM 2984 isolated from oak limbs.</title>
        <authorList>
            <person name="Navarro D."/>
            <person name="Drula E."/>
            <person name="Chaduli D."/>
            <person name="Cazenave R."/>
            <person name="Ahrendt S."/>
            <person name="Wang J."/>
            <person name="Lipzen A."/>
            <person name="Daum C."/>
            <person name="Barry K."/>
            <person name="Grigoriev I.V."/>
            <person name="Favel A."/>
            <person name="Rosso M.N."/>
            <person name="Martin F."/>
        </authorList>
    </citation>
    <scope>NUCLEOTIDE SEQUENCE [LARGE SCALE GENOMIC DNA]</scope>
    <source>
        <strain evidence="2 3">CIRM-BRFM 2984</strain>
    </source>
</reference>
<evidence type="ECO:0000313" key="2">
    <source>
        <dbReference type="EMBL" id="KAK7036038.1"/>
    </source>
</evidence>
<dbReference type="EMBL" id="JAWWNJ010000019">
    <property type="protein sequence ID" value="KAK7036038.1"/>
    <property type="molecule type" value="Genomic_DNA"/>
</dbReference>
<evidence type="ECO:0000313" key="3">
    <source>
        <dbReference type="Proteomes" id="UP001362999"/>
    </source>
</evidence>
<feature type="compositionally biased region" description="Low complexity" evidence="1">
    <location>
        <begin position="378"/>
        <end position="388"/>
    </location>
</feature>
<dbReference type="Proteomes" id="UP001362999">
    <property type="component" value="Unassembled WGS sequence"/>
</dbReference>
<feature type="region of interest" description="Disordered" evidence="1">
    <location>
        <begin position="39"/>
        <end position="70"/>
    </location>
</feature>
<organism evidence="2 3">
    <name type="scientific">Favolaschia claudopus</name>
    <dbReference type="NCBI Taxonomy" id="2862362"/>
    <lineage>
        <taxon>Eukaryota</taxon>
        <taxon>Fungi</taxon>
        <taxon>Dikarya</taxon>
        <taxon>Basidiomycota</taxon>
        <taxon>Agaricomycotina</taxon>
        <taxon>Agaricomycetes</taxon>
        <taxon>Agaricomycetidae</taxon>
        <taxon>Agaricales</taxon>
        <taxon>Marasmiineae</taxon>
        <taxon>Mycenaceae</taxon>
        <taxon>Favolaschia</taxon>
    </lineage>
</organism>
<feature type="region of interest" description="Disordered" evidence="1">
    <location>
        <begin position="135"/>
        <end position="159"/>
    </location>
</feature>
<gene>
    <name evidence="2" type="ORF">R3P38DRAFT_2910312</name>
</gene>
<dbReference type="AlphaFoldDB" id="A0AAW0CCY2"/>
<protein>
    <submittedName>
        <fullName evidence="2">Uncharacterized protein</fullName>
    </submittedName>
</protein>
<feature type="compositionally biased region" description="Low complexity" evidence="1">
    <location>
        <begin position="499"/>
        <end position="528"/>
    </location>
</feature>
<feature type="compositionally biased region" description="Basic and acidic residues" evidence="1">
    <location>
        <begin position="536"/>
        <end position="551"/>
    </location>
</feature>
<sequence length="723" mass="76276">MLTDSPPEEGALLMPCTDLDSHFSFNSCPHSSHGFVCTTTDQPNENQDAGNPCVYPSPPPTTSQPKQNVPLPSAARYHQHQFGGILDSPLVLMKAPAHSPLSPPPTIPTLTHALPPSDAQDSQVPSLLLPIEELHDESQSSPRPRTPQLLSPISPEWLPTRKPEEEEDVYTVDDSRHDCVLMSQPVGAYDYSFDSDADDDILGNAGTFRRPALLPLDIPMYQHKDEMILDDHDNNSGVGAPEGVLLGFPGTMAHPHRIVGGHDSDADSMSPFDYAPPSPSSSRDFDSPSPMSESDLEDDLGFGPSSYLPSPLRSFACLSPELDDLDLDMALGPGLGLAPSPSRRSVASLPDLDDEYDAQSSHHCHSDSWASFLTSPLDSSSSSAVADATTDDSDVPMSPPPSDSVPTPVSSSSLSDADAKPTHPPANSLGLDLPPISLPFKPPPPSILDPFTPAELAARLPASFPEAELDALLAVRGRAREALAACAAAPGQSPSTMDVSSDSPNNNDNSDPNSNSSSSGNVVAAGSGTAAPSGVLDHELRRNVPRDAGEPRRRRKRAKELGREVDALVGLVLGILPPAAGSAANTCTTTTASSSASASTLTPPDCADEQSMHLIPPLPEPPAKDKGTGGMRLRREKAGLAGLESVQQLVARMILRRRERCVRGLDGGVGRKGMRRPSSPLAVPRSLNLEEGDEGWGDEGGEEEDAEPPTPLSPVADAMELDG</sequence>
<feature type="region of interest" description="Disordered" evidence="1">
    <location>
        <begin position="582"/>
        <end position="630"/>
    </location>
</feature>
<accession>A0AAW0CCY2</accession>
<feature type="compositionally biased region" description="Polar residues" evidence="1">
    <location>
        <begin position="39"/>
        <end position="49"/>
    </location>
</feature>
<keyword evidence="3" id="KW-1185">Reference proteome</keyword>
<feature type="compositionally biased region" description="Acidic residues" evidence="1">
    <location>
        <begin position="690"/>
        <end position="707"/>
    </location>
</feature>